<reference evidence="2" key="1">
    <citation type="submission" date="2021-01" db="EMBL/GenBank/DDBJ databases">
        <title>Adiantum capillus-veneris genome.</title>
        <authorList>
            <person name="Fang Y."/>
            <person name="Liao Q."/>
        </authorList>
    </citation>
    <scope>NUCLEOTIDE SEQUENCE</scope>
    <source>
        <strain evidence="2">H3</strain>
        <tissue evidence="2">Leaf</tissue>
    </source>
</reference>
<accession>A0A9D4UYG7</accession>
<dbReference type="AlphaFoldDB" id="A0A9D4UYG7"/>
<proteinExistence type="predicted"/>
<organism evidence="2 3">
    <name type="scientific">Adiantum capillus-veneris</name>
    <name type="common">Maidenhair fern</name>
    <dbReference type="NCBI Taxonomy" id="13818"/>
    <lineage>
        <taxon>Eukaryota</taxon>
        <taxon>Viridiplantae</taxon>
        <taxon>Streptophyta</taxon>
        <taxon>Embryophyta</taxon>
        <taxon>Tracheophyta</taxon>
        <taxon>Polypodiopsida</taxon>
        <taxon>Polypodiidae</taxon>
        <taxon>Polypodiales</taxon>
        <taxon>Pteridineae</taxon>
        <taxon>Pteridaceae</taxon>
        <taxon>Vittarioideae</taxon>
        <taxon>Adiantum</taxon>
    </lineage>
</organism>
<name>A0A9D4UYG7_ADICA</name>
<keyword evidence="1" id="KW-0812">Transmembrane</keyword>
<dbReference type="EMBL" id="JABFUD020000008">
    <property type="protein sequence ID" value="KAI5076244.1"/>
    <property type="molecule type" value="Genomic_DNA"/>
</dbReference>
<feature type="transmembrane region" description="Helical" evidence="1">
    <location>
        <begin position="44"/>
        <end position="61"/>
    </location>
</feature>
<evidence type="ECO:0000256" key="1">
    <source>
        <dbReference type="SAM" id="Phobius"/>
    </source>
</evidence>
<keyword evidence="3" id="KW-1185">Reference proteome</keyword>
<evidence type="ECO:0000313" key="2">
    <source>
        <dbReference type="EMBL" id="KAI5076244.1"/>
    </source>
</evidence>
<dbReference type="Proteomes" id="UP000886520">
    <property type="component" value="Chromosome 8"/>
</dbReference>
<keyword evidence="1" id="KW-0472">Membrane</keyword>
<evidence type="ECO:0008006" key="4">
    <source>
        <dbReference type="Google" id="ProtNLM"/>
    </source>
</evidence>
<evidence type="ECO:0000313" key="3">
    <source>
        <dbReference type="Proteomes" id="UP000886520"/>
    </source>
</evidence>
<gene>
    <name evidence="2" type="ORF">GOP47_0008309</name>
</gene>
<protein>
    <recommendedName>
        <fullName evidence="4">Transmembrane protein</fullName>
    </recommendedName>
</protein>
<keyword evidence="1" id="KW-1133">Transmembrane helix</keyword>
<comment type="caution">
    <text evidence="2">The sequence shown here is derived from an EMBL/GenBank/DDBJ whole genome shotgun (WGS) entry which is preliminary data.</text>
</comment>
<sequence length="119" mass="13475">MECVRVIAERQREIDFRLVDSTRGTAVLPVSLSFLSRENPNGPVAYLSLALLFLCSAWFRVQECKRTRMCYKQREISSAFVPMVDLGSIHGDGQGEGGAEHRAAQQLRSDFFLSHNNHF</sequence>